<dbReference type="EMBL" id="CP064942">
    <property type="protein sequence ID" value="QPH55822.1"/>
    <property type="molecule type" value="Genomic_DNA"/>
</dbReference>
<dbReference type="PRINTS" id="PR00113">
    <property type="entry name" value="ALKPHPHTASE"/>
</dbReference>
<sequence length="498" mass="52461">MKTLSTLMLSAAFIASAAAAQDTPAQAENRWFTDGQARLQEALAQQPIEGRARNVILMIADGNGVGTNYATRLFHGQQNGNFGDENVLPYETMPNLGLVKTYNVNAQTPDSAGTGTAMHAGVKTDAGVIGVDEDVVRGDCSTVPGNEVTSIAAMMTDVGRSVGVVSTARITHATPASSYAVSADRNFEDSVPEGCAHTDIATQLIDAMEAGTIDLAMGGGRRHFLPEDVTDAEGSNGRRADGTNLVERAESIGATVVFDQEGFDALDLTAGTPVLGLFESSHMQYEADRDGEPSLAEMTTAAIEALSQNEEGFFLSVEAGRVDHANHGGNLARVVRDGVAFAEAVQAAMDATDPSETLIIVTADHEHAIAFNGYCGRGTDILGLCMGVNDGDGIEHTGEPELADDGKPYSVVGYLNGPGSVLIEQTDGSFFGTRPNPDQGEATDLEYLQQALIPKGSETHSGEDVAVYAMGPWAHLLNGTIEQNFIFHVMHYAAFEAE</sequence>
<evidence type="ECO:0000313" key="7">
    <source>
        <dbReference type="Proteomes" id="UP000594800"/>
    </source>
</evidence>
<evidence type="ECO:0000256" key="4">
    <source>
        <dbReference type="RuleBase" id="RU003946"/>
    </source>
</evidence>
<feature type="binding site" evidence="3">
    <location>
        <position position="364"/>
    </location>
    <ligand>
        <name>Zn(2+)</name>
        <dbReference type="ChEBI" id="CHEBI:29105"/>
        <label>2</label>
    </ligand>
</feature>
<keyword evidence="5" id="KW-0732">Signal</keyword>
<proteinExistence type="inferred from homology"/>
<dbReference type="PANTHER" id="PTHR11596">
    <property type="entry name" value="ALKALINE PHOSPHATASE"/>
    <property type="match status" value="1"/>
</dbReference>
<keyword evidence="3" id="KW-0460">Magnesium</keyword>
<dbReference type="GO" id="GO:0004035">
    <property type="term" value="F:alkaline phosphatase activity"/>
    <property type="evidence" value="ECO:0007669"/>
    <property type="project" value="TreeGrafter"/>
</dbReference>
<reference evidence="6 7" key="1">
    <citation type="submission" date="2020-11" db="EMBL/GenBank/DDBJ databases">
        <title>Description of Pontivivens ytuae sp. nov. isolated from deep sea sediment of Mariana Trench.</title>
        <authorList>
            <person name="Wang Z."/>
            <person name="Sun Q.-L."/>
            <person name="Xu X.-D."/>
            <person name="Tang Y.-Z."/>
            <person name="Zhang J."/>
        </authorList>
    </citation>
    <scope>NUCLEOTIDE SEQUENCE [LARGE SCALE GENOMIC DNA]</scope>
    <source>
        <strain evidence="6 7">MT2928</strain>
    </source>
</reference>
<evidence type="ECO:0000256" key="5">
    <source>
        <dbReference type="SAM" id="SignalP"/>
    </source>
</evidence>
<gene>
    <name evidence="6" type="ORF">I0K15_08915</name>
</gene>
<dbReference type="CDD" id="cd16012">
    <property type="entry name" value="ALP"/>
    <property type="match status" value="1"/>
</dbReference>
<keyword evidence="7" id="KW-1185">Reference proteome</keyword>
<feature type="binding site" evidence="3">
    <location>
        <position position="174"/>
    </location>
    <ligand>
        <name>Mg(2+)</name>
        <dbReference type="ChEBI" id="CHEBI:18420"/>
    </ligand>
</feature>
<feature type="active site" description="Phosphoserine intermediate" evidence="2">
    <location>
        <position position="111"/>
    </location>
</feature>
<feature type="binding site" evidence="3">
    <location>
        <position position="61"/>
    </location>
    <ligand>
        <name>Mg(2+)</name>
        <dbReference type="ChEBI" id="CHEBI:18420"/>
    </ligand>
</feature>
<accession>A0A7S9QEU7</accession>
<keyword evidence="1" id="KW-0597">Phosphoprotein</keyword>
<evidence type="ECO:0000256" key="1">
    <source>
        <dbReference type="ARBA" id="ARBA00022553"/>
    </source>
</evidence>
<dbReference type="InterPro" id="IPR001952">
    <property type="entry name" value="Alkaline_phosphatase"/>
</dbReference>
<dbReference type="Gene3D" id="3.40.720.10">
    <property type="entry name" value="Alkaline Phosphatase, subunit A"/>
    <property type="match status" value="1"/>
</dbReference>
<dbReference type="Proteomes" id="UP000594800">
    <property type="component" value="Chromosome"/>
</dbReference>
<feature type="binding site" evidence="3">
    <location>
        <position position="323"/>
    </location>
    <ligand>
        <name>Zn(2+)</name>
        <dbReference type="ChEBI" id="CHEBI:29105"/>
        <label>2</label>
    </ligand>
</feature>
<dbReference type="RefSeq" id="WP_196105084.1">
    <property type="nucleotide sequence ID" value="NZ_CP064942.1"/>
</dbReference>
<dbReference type="AlphaFoldDB" id="A0A7S9QEU7"/>
<feature type="binding site" evidence="3">
    <location>
        <position position="172"/>
    </location>
    <ligand>
        <name>Mg(2+)</name>
        <dbReference type="ChEBI" id="CHEBI:18420"/>
    </ligand>
</feature>
<evidence type="ECO:0000256" key="2">
    <source>
        <dbReference type="PIRSR" id="PIRSR601952-1"/>
    </source>
</evidence>
<feature type="binding site" evidence="3">
    <location>
        <position position="318"/>
    </location>
    <ligand>
        <name>Mg(2+)</name>
        <dbReference type="ChEBI" id="CHEBI:18420"/>
    </ligand>
</feature>
<name>A0A7S9QEU7_9RHOB</name>
<dbReference type="InterPro" id="IPR017850">
    <property type="entry name" value="Alkaline_phosphatase_core_sf"/>
</dbReference>
<feature type="binding site" evidence="3">
    <location>
        <position position="61"/>
    </location>
    <ligand>
        <name>Zn(2+)</name>
        <dbReference type="ChEBI" id="CHEBI:29105"/>
        <label>2</label>
    </ligand>
</feature>
<dbReference type="SUPFAM" id="SSF53649">
    <property type="entry name" value="Alkaline phosphatase-like"/>
    <property type="match status" value="1"/>
</dbReference>
<keyword evidence="3" id="KW-0479">Metal-binding</keyword>
<dbReference type="PANTHER" id="PTHR11596:SF5">
    <property type="entry name" value="ALKALINE PHOSPHATASE"/>
    <property type="match status" value="1"/>
</dbReference>
<comment type="similarity">
    <text evidence="4">Belongs to the alkaline phosphatase family.</text>
</comment>
<feature type="binding site" evidence="3">
    <location>
        <position position="327"/>
    </location>
    <ligand>
        <name>Zn(2+)</name>
        <dbReference type="ChEBI" id="CHEBI:29105"/>
        <label>2</label>
    </ligand>
</feature>
<evidence type="ECO:0000256" key="3">
    <source>
        <dbReference type="PIRSR" id="PIRSR601952-2"/>
    </source>
</evidence>
<dbReference type="KEGG" id="poz:I0K15_08915"/>
<comment type="cofactor">
    <cofactor evidence="3">
        <name>Mg(2+)</name>
        <dbReference type="ChEBI" id="CHEBI:18420"/>
    </cofactor>
    <text evidence="3">Binds 1 Mg(2+) ion.</text>
</comment>
<keyword evidence="3" id="KW-0862">Zinc</keyword>
<organism evidence="6 7">
    <name type="scientific">Pontivivens ytuae</name>
    <dbReference type="NCBI Taxonomy" id="2789856"/>
    <lineage>
        <taxon>Bacteria</taxon>
        <taxon>Pseudomonadati</taxon>
        <taxon>Pseudomonadota</taxon>
        <taxon>Alphaproteobacteria</taxon>
        <taxon>Rhodobacterales</taxon>
        <taxon>Paracoccaceae</taxon>
        <taxon>Pontivivens</taxon>
    </lineage>
</organism>
<dbReference type="GO" id="GO:0046872">
    <property type="term" value="F:metal ion binding"/>
    <property type="evidence" value="ECO:0007669"/>
    <property type="project" value="UniProtKB-KW"/>
</dbReference>
<feature type="signal peptide" evidence="5">
    <location>
        <begin position="1"/>
        <end position="20"/>
    </location>
</feature>
<dbReference type="SMART" id="SM00098">
    <property type="entry name" value="alkPPc"/>
    <property type="match status" value="1"/>
</dbReference>
<feature type="binding site" evidence="3">
    <location>
        <position position="365"/>
    </location>
    <ligand>
        <name>Zn(2+)</name>
        <dbReference type="ChEBI" id="CHEBI:29105"/>
        <label>2</label>
    </ligand>
</feature>
<comment type="cofactor">
    <cofactor evidence="3">
        <name>Zn(2+)</name>
        <dbReference type="ChEBI" id="CHEBI:29105"/>
    </cofactor>
    <text evidence="3">Binds 2 Zn(2+) ions.</text>
</comment>
<protein>
    <submittedName>
        <fullName evidence="6">Alkaline phosphatase</fullName>
    </submittedName>
</protein>
<dbReference type="Pfam" id="PF00245">
    <property type="entry name" value="Alk_phosphatase"/>
    <property type="match status" value="1"/>
</dbReference>
<feature type="chain" id="PRO_5033018708" evidence="5">
    <location>
        <begin position="21"/>
        <end position="498"/>
    </location>
</feature>
<feature type="binding site" evidence="3">
    <location>
        <position position="460"/>
    </location>
    <ligand>
        <name>Zn(2+)</name>
        <dbReference type="ChEBI" id="CHEBI:29105"/>
        <label>2</label>
    </ligand>
</feature>
<evidence type="ECO:0000313" key="6">
    <source>
        <dbReference type="EMBL" id="QPH55822.1"/>
    </source>
</evidence>